<dbReference type="PROSITE" id="PS50005">
    <property type="entry name" value="TPR"/>
    <property type="match status" value="7"/>
</dbReference>
<keyword evidence="1" id="KW-0677">Repeat</keyword>
<dbReference type="KEGG" id="fax:FUAX_54970"/>
<evidence type="ECO:0000313" key="4">
    <source>
        <dbReference type="EMBL" id="BDD13065.1"/>
    </source>
</evidence>
<dbReference type="PROSITE" id="PS50293">
    <property type="entry name" value="TPR_REGION"/>
    <property type="match status" value="2"/>
</dbReference>
<feature type="repeat" description="TPR" evidence="3">
    <location>
        <begin position="192"/>
        <end position="225"/>
    </location>
</feature>
<name>A0AAU9DKL5_9BACT</name>
<accession>A0AAU9DKL5</accession>
<organism evidence="4 5">
    <name type="scientific">Fulvitalea axinellae</name>
    <dbReference type="NCBI Taxonomy" id="1182444"/>
    <lineage>
        <taxon>Bacteria</taxon>
        <taxon>Pseudomonadati</taxon>
        <taxon>Bacteroidota</taxon>
        <taxon>Cytophagia</taxon>
        <taxon>Cytophagales</taxon>
        <taxon>Persicobacteraceae</taxon>
        <taxon>Fulvitalea</taxon>
    </lineage>
</organism>
<protein>
    <recommendedName>
        <fullName evidence="6">Tetratricopeptide repeat protein</fullName>
    </recommendedName>
</protein>
<evidence type="ECO:0008006" key="6">
    <source>
        <dbReference type="Google" id="ProtNLM"/>
    </source>
</evidence>
<reference evidence="4 5" key="1">
    <citation type="submission" date="2021-12" db="EMBL/GenBank/DDBJ databases">
        <title>Genome sequencing of bacteria with rrn-lacking chromosome and rrn-plasmid.</title>
        <authorList>
            <person name="Anda M."/>
            <person name="Iwasaki W."/>
        </authorList>
    </citation>
    <scope>NUCLEOTIDE SEQUENCE [LARGE SCALE GENOMIC DNA]</scope>
    <source>
        <strain evidence="4 5">DSM 100852</strain>
        <plasmid evidence="4 5">pFA11</plasmid>
    </source>
</reference>
<evidence type="ECO:0000256" key="2">
    <source>
        <dbReference type="ARBA" id="ARBA00022803"/>
    </source>
</evidence>
<geneLocation type="plasmid" evidence="4 5">
    <name>pFA11</name>
</geneLocation>
<dbReference type="Pfam" id="PF13414">
    <property type="entry name" value="TPR_11"/>
    <property type="match status" value="4"/>
</dbReference>
<keyword evidence="4" id="KW-0614">Plasmid</keyword>
<sequence>MEAVATKDHLEEIKELFREGKLEEAVEYAVEIPVRDKVYPNIISWVSEENERKPSAKGYVILALSLNRAGKNEECIEVTNRAIAINPGEAKAYHFRGHAKYDLGDKEGAIKDYDEAIRIDPEYINAYNNRGNAKYEIGDKEGAIRDYSEAIRIDSEYAYAYSNRGLAKSGLGDNESAIKDFDEAIRIDPKFAGAYYNRGLAKSELGDKEGAIRDYNEAIRIDQEFAGSYYNRGNAKSELGDKEGAIKDYCEAIRVDKEYANAYFNRGIVKYGLEDKEGAVKDYNEVIRIDKKYAKAYFNRGIAKYDLEDKEGAISDYNEVLHIIPNNIIPYTNKASVQKDLEDYEGARSTYEIALERAEMDISKKAEIQNEIRNLSDFIQFPSLYDIYTQIDSVRASLEINPEESELTHYTGLGTGKIIISQESQDKEGKRIRGSKLRMSEGAFLNDTSEGHKLFDFIDKDTEYRLRGEGMKETFQPKPFIGSFVPASKRDDLTLWRMYGKERHTEGMGCAITLRREELEKAINDALCPEAPQEKREALEAKLIDQERLKKEVGFYYVAYLTEDDGVRVPGNKGEEDNLEKLLAELKGSISDILKEEYGDEERLKALRLSLERKLLEIAYLFKTDQYVYEHEIRMILTGTGLTKVVEKNDGQGPGRVYTELVNIRPYITNITLGPKVDRPEEWASFFHYDLAEEGISVDIQYSVLPFK</sequence>
<dbReference type="InterPro" id="IPR011990">
    <property type="entry name" value="TPR-like_helical_dom_sf"/>
</dbReference>
<evidence type="ECO:0000256" key="3">
    <source>
        <dbReference type="PROSITE-ProRule" id="PRU00339"/>
    </source>
</evidence>
<evidence type="ECO:0000313" key="5">
    <source>
        <dbReference type="Proteomes" id="UP001348817"/>
    </source>
</evidence>
<dbReference type="Gene3D" id="1.25.40.10">
    <property type="entry name" value="Tetratricopeptide repeat domain"/>
    <property type="match status" value="4"/>
</dbReference>
<dbReference type="InterPro" id="IPR019734">
    <property type="entry name" value="TPR_rpt"/>
</dbReference>
<dbReference type="AlphaFoldDB" id="A0AAU9DKL5"/>
<feature type="repeat" description="TPR" evidence="3">
    <location>
        <begin position="124"/>
        <end position="157"/>
    </location>
</feature>
<dbReference type="EMBL" id="AP025325">
    <property type="protein sequence ID" value="BDD13065.1"/>
    <property type="molecule type" value="Genomic_DNA"/>
</dbReference>
<feature type="repeat" description="TPR" evidence="3">
    <location>
        <begin position="260"/>
        <end position="293"/>
    </location>
</feature>
<gene>
    <name evidence="4" type="ORF">FUAX_54970</name>
</gene>
<keyword evidence="2 3" id="KW-0802">TPR repeat</keyword>
<dbReference type="SUPFAM" id="SSF48452">
    <property type="entry name" value="TPR-like"/>
    <property type="match status" value="1"/>
</dbReference>
<feature type="repeat" description="TPR" evidence="3">
    <location>
        <begin position="226"/>
        <end position="259"/>
    </location>
</feature>
<keyword evidence="5" id="KW-1185">Reference proteome</keyword>
<dbReference type="PANTHER" id="PTHR44858">
    <property type="entry name" value="TETRATRICOPEPTIDE REPEAT PROTEIN 6"/>
    <property type="match status" value="1"/>
</dbReference>
<dbReference type="PANTHER" id="PTHR44858:SF1">
    <property type="entry name" value="UDP-N-ACETYLGLUCOSAMINE--PEPTIDE N-ACETYLGLUCOSAMINYLTRANSFERASE SPINDLY-RELATED"/>
    <property type="match status" value="1"/>
</dbReference>
<feature type="repeat" description="TPR" evidence="3">
    <location>
        <begin position="294"/>
        <end position="327"/>
    </location>
</feature>
<dbReference type="RefSeq" id="WP_338396283.1">
    <property type="nucleotide sequence ID" value="NZ_AP025325.1"/>
</dbReference>
<feature type="repeat" description="TPR" evidence="3">
    <location>
        <begin position="158"/>
        <end position="191"/>
    </location>
</feature>
<dbReference type="Proteomes" id="UP001348817">
    <property type="component" value="Plasmid pFA11"/>
</dbReference>
<dbReference type="InterPro" id="IPR050498">
    <property type="entry name" value="Ycf3"/>
</dbReference>
<feature type="repeat" description="TPR" evidence="3">
    <location>
        <begin position="90"/>
        <end position="123"/>
    </location>
</feature>
<evidence type="ECO:0000256" key="1">
    <source>
        <dbReference type="ARBA" id="ARBA00022737"/>
    </source>
</evidence>
<proteinExistence type="predicted"/>
<dbReference type="SMART" id="SM00028">
    <property type="entry name" value="TPR"/>
    <property type="match status" value="9"/>
</dbReference>